<gene>
    <name evidence="2" type="ORF">GCM10008957_36650</name>
</gene>
<dbReference type="Proteomes" id="UP000603865">
    <property type="component" value="Unassembled WGS sequence"/>
</dbReference>
<reference evidence="2" key="1">
    <citation type="journal article" date="2014" name="Int. J. Syst. Evol. Microbiol.">
        <title>Complete genome sequence of Corynebacterium casei LMG S-19264T (=DSM 44701T), isolated from a smear-ripened cheese.</title>
        <authorList>
            <consortium name="US DOE Joint Genome Institute (JGI-PGF)"/>
            <person name="Walter F."/>
            <person name="Albersmeier A."/>
            <person name="Kalinowski J."/>
            <person name="Ruckert C."/>
        </authorList>
    </citation>
    <scope>NUCLEOTIDE SEQUENCE</scope>
    <source>
        <strain evidence="2">JCM 31311</strain>
    </source>
</reference>
<name>A0A918CGQ4_9DEIO</name>
<organism evidence="2 3">
    <name type="scientific">Deinococcus ruber</name>
    <dbReference type="NCBI Taxonomy" id="1848197"/>
    <lineage>
        <taxon>Bacteria</taxon>
        <taxon>Thermotogati</taxon>
        <taxon>Deinococcota</taxon>
        <taxon>Deinococci</taxon>
        <taxon>Deinococcales</taxon>
        <taxon>Deinococcaceae</taxon>
        <taxon>Deinococcus</taxon>
    </lineage>
</organism>
<keyword evidence="3" id="KW-1185">Reference proteome</keyword>
<dbReference type="AlphaFoldDB" id="A0A918CGQ4"/>
<proteinExistence type="predicted"/>
<sequence length="63" mass="6299">MIVVALVALMVVMLIRMSGPRQPGMPATGTINYGTNTSPAGTTQPAPAPAPMPGMKMGGSSGK</sequence>
<evidence type="ECO:0000313" key="2">
    <source>
        <dbReference type="EMBL" id="GGR21054.1"/>
    </source>
</evidence>
<protein>
    <submittedName>
        <fullName evidence="2">Uncharacterized protein</fullName>
    </submittedName>
</protein>
<reference evidence="2" key="2">
    <citation type="submission" date="2020-09" db="EMBL/GenBank/DDBJ databases">
        <authorList>
            <person name="Sun Q."/>
            <person name="Ohkuma M."/>
        </authorList>
    </citation>
    <scope>NUCLEOTIDE SEQUENCE</scope>
    <source>
        <strain evidence="2">JCM 31311</strain>
    </source>
</reference>
<accession>A0A918CGQ4</accession>
<comment type="caution">
    <text evidence="2">The sequence shown here is derived from an EMBL/GenBank/DDBJ whole genome shotgun (WGS) entry which is preliminary data.</text>
</comment>
<evidence type="ECO:0000313" key="3">
    <source>
        <dbReference type="Proteomes" id="UP000603865"/>
    </source>
</evidence>
<dbReference type="EMBL" id="BMQL01000026">
    <property type="protein sequence ID" value="GGR21054.1"/>
    <property type="molecule type" value="Genomic_DNA"/>
</dbReference>
<evidence type="ECO:0000256" key="1">
    <source>
        <dbReference type="SAM" id="MobiDB-lite"/>
    </source>
</evidence>
<dbReference type="RefSeq" id="WP_189091954.1">
    <property type="nucleotide sequence ID" value="NZ_BMQL01000026.1"/>
</dbReference>
<feature type="region of interest" description="Disordered" evidence="1">
    <location>
        <begin position="24"/>
        <end position="63"/>
    </location>
</feature>